<comment type="caution">
    <text evidence="1">The sequence shown here is derived from an EMBL/GenBank/DDBJ whole genome shotgun (WGS) entry which is preliminary data.</text>
</comment>
<protein>
    <submittedName>
        <fullName evidence="1">DUF742 domain-containing protein</fullName>
    </submittedName>
</protein>
<dbReference type="PANTHER" id="PTHR36221:SF1">
    <property type="entry name" value="DUF742 DOMAIN-CONTAINING PROTEIN"/>
    <property type="match status" value="1"/>
</dbReference>
<gene>
    <name evidence="1" type="ORF">JK363_39185</name>
</gene>
<dbReference type="InterPro" id="IPR007995">
    <property type="entry name" value="DUF742"/>
</dbReference>
<dbReference type="SUPFAM" id="SSF46785">
    <property type="entry name" value="Winged helix' DNA-binding domain"/>
    <property type="match status" value="1"/>
</dbReference>
<proteinExistence type="predicted"/>
<reference evidence="1 2" key="1">
    <citation type="submission" date="2021-01" db="EMBL/GenBank/DDBJ databases">
        <title>WGS of actinomycetes isolated from Thailand.</title>
        <authorList>
            <person name="Thawai C."/>
        </authorList>
    </citation>
    <scope>NUCLEOTIDE SEQUENCE [LARGE SCALE GENOMIC DNA]</scope>
    <source>
        <strain evidence="1 2">CA1R205</strain>
    </source>
</reference>
<dbReference type="Pfam" id="PF05331">
    <property type="entry name" value="DUF742"/>
    <property type="match status" value="1"/>
</dbReference>
<sequence>MSGYGRLVRLFTLTGGRTEPSQDVFTLITLVTAVEHPRPTASGVLQPEHLRILRLCSRPTAVVEIAAKLDLPVSVVTIMLSDLLEAGRVAARPPVQAAPEPTSSPEVALLQKVRDGLARL</sequence>
<dbReference type="EMBL" id="JAERRF010000049">
    <property type="protein sequence ID" value="MBL1102530.1"/>
    <property type="molecule type" value="Genomic_DNA"/>
</dbReference>
<dbReference type="RefSeq" id="WP_201883048.1">
    <property type="nucleotide sequence ID" value="NZ_JAERRF010000049.1"/>
</dbReference>
<dbReference type="PANTHER" id="PTHR36221">
    <property type="entry name" value="DUF742 DOMAIN-CONTAINING PROTEIN"/>
    <property type="match status" value="1"/>
</dbReference>
<name>A0ABS1NR07_9ACTN</name>
<evidence type="ECO:0000313" key="2">
    <source>
        <dbReference type="Proteomes" id="UP000634229"/>
    </source>
</evidence>
<dbReference type="InterPro" id="IPR036390">
    <property type="entry name" value="WH_DNA-bd_sf"/>
</dbReference>
<accession>A0ABS1NR07</accession>
<evidence type="ECO:0000313" key="1">
    <source>
        <dbReference type="EMBL" id="MBL1102530.1"/>
    </source>
</evidence>
<organism evidence="1 2">
    <name type="scientific">Streptomyces coffeae</name>
    <dbReference type="NCBI Taxonomy" id="621382"/>
    <lineage>
        <taxon>Bacteria</taxon>
        <taxon>Bacillati</taxon>
        <taxon>Actinomycetota</taxon>
        <taxon>Actinomycetes</taxon>
        <taxon>Kitasatosporales</taxon>
        <taxon>Streptomycetaceae</taxon>
        <taxon>Streptomyces</taxon>
    </lineage>
</organism>
<dbReference type="Proteomes" id="UP000634229">
    <property type="component" value="Unassembled WGS sequence"/>
</dbReference>
<keyword evidence="2" id="KW-1185">Reference proteome</keyword>